<evidence type="ECO:0000313" key="6">
    <source>
        <dbReference type="Proteomes" id="UP000482209"/>
    </source>
</evidence>
<dbReference type="PANTHER" id="PTHR46797:SF23">
    <property type="entry name" value="HTH-TYPE TRANSCRIPTIONAL REGULATOR SUTR"/>
    <property type="match status" value="1"/>
</dbReference>
<dbReference type="Proteomes" id="UP000482209">
    <property type="component" value="Unassembled WGS sequence"/>
</dbReference>
<dbReference type="Gene3D" id="1.10.260.40">
    <property type="entry name" value="lambda repressor-like DNA-binding domains"/>
    <property type="match status" value="1"/>
</dbReference>
<proteinExistence type="predicted"/>
<dbReference type="PANTHER" id="PTHR46797">
    <property type="entry name" value="HTH-TYPE TRANSCRIPTIONAL REGULATOR"/>
    <property type="match status" value="1"/>
</dbReference>
<evidence type="ECO:0000256" key="2">
    <source>
        <dbReference type="ARBA" id="ARBA00023125"/>
    </source>
</evidence>
<accession>A0A6L5Y186</accession>
<dbReference type="RefSeq" id="WP_154520282.1">
    <property type="nucleotide sequence ID" value="NZ_VUMT01000037.1"/>
</dbReference>
<evidence type="ECO:0000256" key="1">
    <source>
        <dbReference type="ARBA" id="ARBA00023015"/>
    </source>
</evidence>
<reference evidence="5 6" key="1">
    <citation type="submission" date="2019-08" db="EMBL/GenBank/DDBJ databases">
        <title>In-depth cultivation of the pig gut microbiome towards novel bacterial diversity and tailored functional studies.</title>
        <authorList>
            <person name="Wylensek D."/>
            <person name="Hitch T.C.A."/>
            <person name="Clavel T."/>
        </authorList>
    </citation>
    <scope>NUCLEOTIDE SEQUENCE [LARGE SCALE GENOMIC DNA]</scope>
    <source>
        <strain evidence="5 6">WCA-693-APC-MOT-I</strain>
    </source>
</reference>
<dbReference type="PROSITE" id="PS50943">
    <property type="entry name" value="HTH_CROC1"/>
    <property type="match status" value="1"/>
</dbReference>
<dbReference type="InterPro" id="IPR010982">
    <property type="entry name" value="Lambda_DNA-bd_dom_sf"/>
</dbReference>
<name>A0A6L5Y186_9FIRM</name>
<keyword evidence="2" id="KW-0238">DNA-binding</keyword>
<keyword evidence="3" id="KW-0804">Transcription</keyword>
<organism evidence="5 6">
    <name type="scientific">Velocimicrobium porci</name>
    <dbReference type="NCBI Taxonomy" id="2606634"/>
    <lineage>
        <taxon>Bacteria</taxon>
        <taxon>Bacillati</taxon>
        <taxon>Bacillota</taxon>
        <taxon>Clostridia</taxon>
        <taxon>Lachnospirales</taxon>
        <taxon>Lachnospiraceae</taxon>
        <taxon>Velocimicrobium</taxon>
    </lineage>
</organism>
<gene>
    <name evidence="5" type="ORF">FYJ58_13735</name>
</gene>
<dbReference type="InterPro" id="IPR050807">
    <property type="entry name" value="TransReg_Diox_bact_type"/>
</dbReference>
<evidence type="ECO:0000256" key="3">
    <source>
        <dbReference type="ARBA" id="ARBA00023163"/>
    </source>
</evidence>
<dbReference type="GO" id="GO:0003677">
    <property type="term" value="F:DNA binding"/>
    <property type="evidence" value="ECO:0007669"/>
    <property type="project" value="UniProtKB-KW"/>
</dbReference>
<dbReference type="Pfam" id="PF01381">
    <property type="entry name" value="HTH_3"/>
    <property type="match status" value="1"/>
</dbReference>
<dbReference type="EMBL" id="VUMT01000037">
    <property type="protein sequence ID" value="MSS64916.1"/>
    <property type="molecule type" value="Genomic_DNA"/>
</dbReference>
<dbReference type="AlphaFoldDB" id="A0A6L5Y186"/>
<dbReference type="GO" id="GO:0003700">
    <property type="term" value="F:DNA-binding transcription factor activity"/>
    <property type="evidence" value="ECO:0007669"/>
    <property type="project" value="TreeGrafter"/>
</dbReference>
<keyword evidence="1" id="KW-0805">Transcription regulation</keyword>
<dbReference type="SMART" id="SM00530">
    <property type="entry name" value="HTH_XRE"/>
    <property type="match status" value="1"/>
</dbReference>
<comment type="caution">
    <text evidence="5">The sequence shown here is derived from an EMBL/GenBank/DDBJ whole genome shotgun (WGS) entry which is preliminary data.</text>
</comment>
<evidence type="ECO:0000313" key="5">
    <source>
        <dbReference type="EMBL" id="MSS64916.1"/>
    </source>
</evidence>
<dbReference type="InterPro" id="IPR001387">
    <property type="entry name" value="Cro/C1-type_HTH"/>
</dbReference>
<sequence length="113" mass="12887">MDYTILGQKIRKERLRLHLTQEKLAEEVCLSPAYIGQIERGERGLTIENLVLLANRFTVTVDYLLSDSLVVSDESNLSLWLQLMDGRSAKERNLAVNLVNALFLSLDKEKPIE</sequence>
<dbReference type="GO" id="GO:0005829">
    <property type="term" value="C:cytosol"/>
    <property type="evidence" value="ECO:0007669"/>
    <property type="project" value="TreeGrafter"/>
</dbReference>
<keyword evidence="6" id="KW-1185">Reference proteome</keyword>
<evidence type="ECO:0000259" key="4">
    <source>
        <dbReference type="PROSITE" id="PS50943"/>
    </source>
</evidence>
<dbReference type="SUPFAM" id="SSF47413">
    <property type="entry name" value="lambda repressor-like DNA-binding domains"/>
    <property type="match status" value="1"/>
</dbReference>
<feature type="domain" description="HTH cro/C1-type" evidence="4">
    <location>
        <begin position="10"/>
        <end position="64"/>
    </location>
</feature>
<dbReference type="CDD" id="cd00093">
    <property type="entry name" value="HTH_XRE"/>
    <property type="match status" value="1"/>
</dbReference>
<protein>
    <submittedName>
        <fullName evidence="5">Helix-turn-helix transcriptional regulator</fullName>
    </submittedName>
</protein>